<evidence type="ECO:0000313" key="2">
    <source>
        <dbReference type="Proteomes" id="UP001140096"/>
    </source>
</evidence>
<keyword evidence="2" id="KW-1185">Reference proteome</keyword>
<dbReference type="EMBL" id="JANBUP010001068">
    <property type="protein sequence ID" value="KAJ2808675.1"/>
    <property type="molecule type" value="Genomic_DNA"/>
</dbReference>
<name>A0ACC1LI34_9FUNG</name>
<comment type="caution">
    <text evidence="1">The sequence shown here is derived from an EMBL/GenBank/DDBJ whole genome shotgun (WGS) entry which is preliminary data.</text>
</comment>
<protein>
    <submittedName>
        <fullName evidence="1">Uncharacterized protein</fullName>
    </submittedName>
</protein>
<organism evidence="1 2">
    <name type="scientific">Coemansia furcata</name>
    <dbReference type="NCBI Taxonomy" id="417177"/>
    <lineage>
        <taxon>Eukaryota</taxon>
        <taxon>Fungi</taxon>
        <taxon>Fungi incertae sedis</taxon>
        <taxon>Zoopagomycota</taxon>
        <taxon>Kickxellomycotina</taxon>
        <taxon>Kickxellomycetes</taxon>
        <taxon>Kickxellales</taxon>
        <taxon>Kickxellaceae</taxon>
        <taxon>Coemansia</taxon>
    </lineage>
</organism>
<dbReference type="Proteomes" id="UP001140096">
    <property type="component" value="Unassembled WGS sequence"/>
</dbReference>
<sequence length="492" mass="53181">MVGGLYAPSARATSNSVSENYTSPVTKAASTRPIVAVAVRARKYAEQVPVATEQSLDTQGERRSLKKFRSADTSHASSMSSAMAPTLASERRAAAPPIGTGMRQQSEVTMRRPTSRITGRGMSSSAAAPPVRQAVRVPTRTDSVSGHSAGSMAPRATGGQRPSSNRGSRNTSPSRIPPVPQSPQAGGSYRGRRLVSPAEAQEESRLPRLGAGGRWVSEMERQARELASLRDFNAQLIDDLKQMNDVFNMTKAEVERKRMHAAEANERACLLEADLEKERGNSAALMDKIKALEALVTNSTAATDPAAERFEGREALQSTMSSVLAACAVAKPRAEFSAATRRDISRVEAYIAGEAPQPLYARDEEMRSSRRRSSMLFADLVLPSGGGHAMVGAGGPCERCSQLAETMQNLEADNDYYRDANRKLRDAVNDSTSRHNALVRIFEVERARRREIHAASLAEASRAATRERAMLDAEEPLASHFAHSLHIAQPAS</sequence>
<proteinExistence type="predicted"/>
<reference evidence="1" key="1">
    <citation type="submission" date="2022-07" db="EMBL/GenBank/DDBJ databases">
        <title>Phylogenomic reconstructions and comparative analyses of Kickxellomycotina fungi.</title>
        <authorList>
            <person name="Reynolds N.K."/>
            <person name="Stajich J.E."/>
            <person name="Barry K."/>
            <person name="Grigoriev I.V."/>
            <person name="Crous P."/>
            <person name="Smith M.E."/>
        </authorList>
    </citation>
    <scope>NUCLEOTIDE SEQUENCE</scope>
    <source>
        <strain evidence="1">CBS 102833</strain>
    </source>
</reference>
<gene>
    <name evidence="1" type="ORF">H4S07_003366</name>
</gene>
<evidence type="ECO:0000313" key="1">
    <source>
        <dbReference type="EMBL" id="KAJ2808675.1"/>
    </source>
</evidence>
<accession>A0ACC1LI34</accession>